<feature type="modified residue" description="4-aspartylphosphate" evidence="1">
    <location>
        <position position="245"/>
    </location>
</feature>
<feature type="domain" description="CheW-like" evidence="3">
    <location>
        <begin position="17"/>
        <end position="160"/>
    </location>
</feature>
<dbReference type="STRING" id="1969733.B5V00_15555"/>
<dbReference type="InterPro" id="IPR001789">
    <property type="entry name" value="Sig_transdc_resp-reg_receiver"/>
</dbReference>
<reference evidence="4 5" key="1">
    <citation type="submission" date="2017-03" db="EMBL/GenBank/DDBJ databases">
        <title>Genome sequence of Geothermobacter sp. EPR-M, Deep-Sea Iron Reducer.</title>
        <authorList>
            <person name="Tully B."/>
            <person name="Savalia P."/>
            <person name="Abuyen K."/>
            <person name="Baughan C."/>
            <person name="Romero E."/>
            <person name="Ronkowski C."/>
            <person name="Torres B."/>
            <person name="Tremblay J."/>
            <person name="Trujillo A."/>
            <person name="Tyler M."/>
            <person name="Perez-Rodriguez I."/>
            <person name="Amend J."/>
        </authorList>
    </citation>
    <scope>NUCLEOTIDE SEQUENCE [LARGE SCALE GENOMIC DNA]</scope>
    <source>
        <strain evidence="4 5">EPR-M</strain>
    </source>
</reference>
<evidence type="ECO:0000313" key="5">
    <source>
        <dbReference type="Proteomes" id="UP000193136"/>
    </source>
</evidence>
<dbReference type="GO" id="GO:0006935">
    <property type="term" value="P:chemotaxis"/>
    <property type="evidence" value="ECO:0007669"/>
    <property type="project" value="InterPro"/>
</dbReference>
<dbReference type="AlphaFoldDB" id="A0A1X0XPZ9"/>
<dbReference type="PIRSF" id="PIRSF002867">
    <property type="entry name" value="CheV"/>
    <property type="match status" value="1"/>
</dbReference>
<dbReference type="Pfam" id="PF00072">
    <property type="entry name" value="Response_reg"/>
    <property type="match status" value="1"/>
</dbReference>
<dbReference type="GO" id="GO:0000160">
    <property type="term" value="P:phosphorelay signal transduction system"/>
    <property type="evidence" value="ECO:0007669"/>
    <property type="project" value="InterPro"/>
</dbReference>
<dbReference type="SMART" id="SM00260">
    <property type="entry name" value="CheW"/>
    <property type="match status" value="1"/>
</dbReference>
<dbReference type="InterPro" id="IPR002545">
    <property type="entry name" value="CheW-lke_dom"/>
</dbReference>
<dbReference type="PANTHER" id="PTHR47233">
    <property type="entry name" value="CHEMOTAXIS PROTEIN CHEV"/>
    <property type="match status" value="1"/>
</dbReference>
<protein>
    <recommendedName>
        <fullName evidence="6">Two-component system, chemotaxis family, response regulator CheV</fullName>
    </recommendedName>
</protein>
<dbReference type="InterPro" id="IPR036061">
    <property type="entry name" value="CheW-like_dom_sf"/>
</dbReference>
<dbReference type="EMBL" id="NAAD01000030">
    <property type="protein sequence ID" value="ORJ54907.1"/>
    <property type="molecule type" value="Genomic_DNA"/>
</dbReference>
<dbReference type="SMART" id="SM00448">
    <property type="entry name" value="REC"/>
    <property type="match status" value="1"/>
</dbReference>
<evidence type="ECO:0000313" key="4">
    <source>
        <dbReference type="EMBL" id="ORJ54907.1"/>
    </source>
</evidence>
<gene>
    <name evidence="4" type="ORF">B5V00_15555</name>
</gene>
<keyword evidence="5" id="KW-1185">Reference proteome</keyword>
<dbReference type="Proteomes" id="UP000193136">
    <property type="component" value="Unassembled WGS sequence"/>
</dbReference>
<dbReference type="Gene3D" id="2.40.50.180">
    <property type="entry name" value="CheA-289, Domain 4"/>
    <property type="match status" value="1"/>
</dbReference>
<organism evidence="4 5">
    <name type="scientific">Geothermobacter hydrogeniphilus</name>
    <dbReference type="NCBI Taxonomy" id="1969733"/>
    <lineage>
        <taxon>Bacteria</taxon>
        <taxon>Pseudomonadati</taxon>
        <taxon>Thermodesulfobacteriota</taxon>
        <taxon>Desulfuromonadia</taxon>
        <taxon>Desulfuromonadales</taxon>
        <taxon>Geothermobacteraceae</taxon>
        <taxon>Geothermobacter</taxon>
    </lineage>
</organism>
<sequence length="318" mass="35722">MSEMTRQEILLESGTNEMEIIEFYLGTQPFGINVQKLREIIPYDPNAVTRLPDVHESMLGTLLLRGRTLPLIDIRKHVEARPGEEDADTRRVVLVCEFNDLTNGFLVDGVNQIHRVSWEQVQPMSVFLDQYKPRFTGSIQIDNREILILDLEHVVAEIDPEAGMAYNNAQGASAVATPETRRKKLLMLAEDSAIIRCGIQRVLKASGYEQLQVFDNGKDCCDAVKALKEKHGSDLHEVLHLVISDIEMPKMDGLTLCRQIKETMGLKNLRVIMFSSLINEQMALKCDQVGADGYVTKPQIPELVEMVDRLVFGSSEGG</sequence>
<accession>A0A1X0XPZ9</accession>
<dbReference type="Gene3D" id="2.30.30.40">
    <property type="entry name" value="SH3 Domains"/>
    <property type="match status" value="1"/>
</dbReference>
<dbReference type="SUPFAM" id="SSF52172">
    <property type="entry name" value="CheY-like"/>
    <property type="match status" value="1"/>
</dbReference>
<evidence type="ECO:0008006" key="6">
    <source>
        <dbReference type="Google" id="ProtNLM"/>
    </source>
</evidence>
<evidence type="ECO:0000259" key="2">
    <source>
        <dbReference type="PROSITE" id="PS50110"/>
    </source>
</evidence>
<comment type="caution">
    <text evidence="4">The sequence shown here is derived from an EMBL/GenBank/DDBJ whole genome shotgun (WGS) entry which is preliminary data.</text>
</comment>
<dbReference type="OrthoDB" id="9806105at2"/>
<keyword evidence="1" id="KW-0597">Phosphoprotein</keyword>
<feature type="domain" description="Response regulatory" evidence="2">
    <location>
        <begin position="185"/>
        <end position="312"/>
    </location>
</feature>
<dbReference type="InterPro" id="IPR024181">
    <property type="entry name" value="Chemotax_regulator_CheV"/>
</dbReference>
<evidence type="ECO:0000256" key="1">
    <source>
        <dbReference type="PROSITE-ProRule" id="PRU00169"/>
    </source>
</evidence>
<dbReference type="Gene3D" id="3.40.50.2300">
    <property type="match status" value="1"/>
</dbReference>
<dbReference type="PANTHER" id="PTHR47233:SF3">
    <property type="entry name" value="CHEMOTAXIS PROTEIN CHEV"/>
    <property type="match status" value="1"/>
</dbReference>
<dbReference type="Pfam" id="PF01584">
    <property type="entry name" value="CheW"/>
    <property type="match status" value="1"/>
</dbReference>
<dbReference type="RefSeq" id="WP_085011726.1">
    <property type="nucleotide sequence ID" value="NZ_NAAD01000030.1"/>
</dbReference>
<proteinExistence type="predicted"/>
<dbReference type="SUPFAM" id="SSF50341">
    <property type="entry name" value="CheW-like"/>
    <property type="match status" value="1"/>
</dbReference>
<evidence type="ECO:0000259" key="3">
    <source>
        <dbReference type="PROSITE" id="PS50851"/>
    </source>
</evidence>
<dbReference type="PROSITE" id="PS50851">
    <property type="entry name" value="CHEW"/>
    <property type="match status" value="1"/>
</dbReference>
<dbReference type="InterPro" id="IPR011006">
    <property type="entry name" value="CheY-like_superfamily"/>
</dbReference>
<dbReference type="PROSITE" id="PS50110">
    <property type="entry name" value="RESPONSE_REGULATORY"/>
    <property type="match status" value="1"/>
</dbReference>
<name>A0A1X0XPZ9_9BACT</name>